<evidence type="ECO:0000313" key="2">
    <source>
        <dbReference type="Proteomes" id="UP001651880"/>
    </source>
</evidence>
<protein>
    <recommendedName>
        <fullName evidence="3">Ferredoxin</fullName>
    </recommendedName>
</protein>
<organism evidence="1 2">
    <name type="scientific">Lutispora saccharofermentans</name>
    <dbReference type="NCBI Taxonomy" id="3024236"/>
    <lineage>
        <taxon>Bacteria</taxon>
        <taxon>Bacillati</taxon>
        <taxon>Bacillota</taxon>
        <taxon>Clostridia</taxon>
        <taxon>Lutisporales</taxon>
        <taxon>Lutisporaceae</taxon>
        <taxon>Lutispora</taxon>
    </lineage>
</organism>
<dbReference type="RefSeq" id="WP_255227404.1">
    <property type="nucleotide sequence ID" value="NZ_JAJEKE010000007.1"/>
</dbReference>
<evidence type="ECO:0008006" key="3">
    <source>
        <dbReference type="Google" id="ProtNLM"/>
    </source>
</evidence>
<accession>A0ABT1NF40</accession>
<gene>
    <name evidence="1" type="ORF">LJD61_10085</name>
</gene>
<dbReference type="EMBL" id="JAJEKE010000007">
    <property type="protein sequence ID" value="MCQ1529890.1"/>
    <property type="molecule type" value="Genomic_DNA"/>
</dbReference>
<reference evidence="1 2" key="1">
    <citation type="submission" date="2021-10" db="EMBL/GenBank/DDBJ databases">
        <title>Lutispora strain m25 sp. nov., a thermophilic, non-spore-forming bacterium isolated from a lab-scale methanogenic bioreactor digesting anaerobic sludge.</title>
        <authorList>
            <person name="El Houari A."/>
            <person name="Mcdonald J."/>
        </authorList>
    </citation>
    <scope>NUCLEOTIDE SEQUENCE [LARGE SCALE GENOMIC DNA]</scope>
    <source>
        <strain evidence="2">m25</strain>
    </source>
</reference>
<keyword evidence="2" id="KW-1185">Reference proteome</keyword>
<sequence>MAAFNKECVLYDRYCIECGECNICDLDKNKICDNCCKCIEDDADYTGIDIDDIIMEEDWEELEEYQEKDLEEDLKNQWRYNEPYSVDINKK</sequence>
<name>A0ABT1NF40_9FIRM</name>
<evidence type="ECO:0000313" key="1">
    <source>
        <dbReference type="EMBL" id="MCQ1529890.1"/>
    </source>
</evidence>
<dbReference type="Proteomes" id="UP001651880">
    <property type="component" value="Unassembled WGS sequence"/>
</dbReference>
<comment type="caution">
    <text evidence="1">The sequence shown here is derived from an EMBL/GenBank/DDBJ whole genome shotgun (WGS) entry which is preliminary data.</text>
</comment>
<proteinExistence type="predicted"/>